<comment type="caution">
    <text evidence="1">The sequence shown here is derived from an EMBL/GenBank/DDBJ whole genome shotgun (WGS) entry which is preliminary data.</text>
</comment>
<dbReference type="EMBL" id="QGTA01000172">
    <property type="protein sequence ID" value="RQW93412.1"/>
    <property type="molecule type" value="Genomic_DNA"/>
</dbReference>
<gene>
    <name evidence="1" type="ORF">DLJ60_11825</name>
</gene>
<evidence type="ECO:0000313" key="2">
    <source>
        <dbReference type="Proteomes" id="UP000274694"/>
    </source>
</evidence>
<evidence type="ECO:0000313" key="1">
    <source>
        <dbReference type="EMBL" id="RQW93412.1"/>
    </source>
</evidence>
<name>A0ABX9Y818_MICCH</name>
<organism evidence="1 2">
    <name type="scientific">Micromonospora chalcea</name>
    <dbReference type="NCBI Taxonomy" id="1874"/>
    <lineage>
        <taxon>Bacteria</taxon>
        <taxon>Bacillati</taxon>
        <taxon>Actinomycetota</taxon>
        <taxon>Actinomycetes</taxon>
        <taxon>Micromonosporales</taxon>
        <taxon>Micromonosporaceae</taxon>
        <taxon>Micromonospora</taxon>
    </lineage>
</organism>
<protein>
    <submittedName>
        <fullName evidence="1">Uncharacterized protein</fullName>
    </submittedName>
</protein>
<dbReference type="Proteomes" id="UP000274694">
    <property type="component" value="Unassembled WGS sequence"/>
</dbReference>
<proteinExistence type="predicted"/>
<keyword evidence="2" id="KW-1185">Reference proteome</keyword>
<accession>A0ABX9Y818</accession>
<reference evidence="1 2" key="1">
    <citation type="submission" date="2018-05" db="EMBL/GenBank/DDBJ databases">
        <title>Micromonospora from Atacama Desert.</title>
        <authorList>
            <person name="Carro L."/>
            <person name="Goodfellow M."/>
            <person name="Klenk H.-P."/>
        </authorList>
    </citation>
    <scope>NUCLEOTIDE SEQUENCE [LARGE SCALE GENOMIC DNA]</scope>
    <source>
        <strain evidence="1 2">LB41</strain>
    </source>
</reference>
<sequence>MVGGSAAYAAGMKVGRVWRVHHRSELVGEVDERELDFPWIRGRFRPEPAFRPLRPIFAAWIEAVNSGDVEALRQAHEAIYPAVTMTDPTGREVPWFILVIEGDEARFRWRDEPVTDR</sequence>